<evidence type="ECO:0000313" key="8">
    <source>
        <dbReference type="Proteomes" id="UP000273252"/>
    </source>
</evidence>
<feature type="transmembrane region" description="Helical" evidence="6">
    <location>
        <begin position="385"/>
        <end position="403"/>
    </location>
</feature>
<dbReference type="Proteomes" id="UP000273252">
    <property type="component" value="Unassembled WGS sequence"/>
</dbReference>
<dbReference type="GO" id="GO:0015209">
    <property type="term" value="F:cytosine transmembrane transporter activity"/>
    <property type="evidence" value="ECO:0007669"/>
    <property type="project" value="InterPro"/>
</dbReference>
<dbReference type="Pfam" id="PF02133">
    <property type="entry name" value="Transp_cyt_pur"/>
    <property type="match status" value="1"/>
</dbReference>
<feature type="transmembrane region" description="Helical" evidence="6">
    <location>
        <begin position="329"/>
        <end position="350"/>
    </location>
</feature>
<dbReference type="CDD" id="cd11484">
    <property type="entry name" value="SLC-NCS1sbd_CobB-like"/>
    <property type="match status" value="1"/>
</dbReference>
<feature type="transmembrane region" description="Helical" evidence="6">
    <location>
        <begin position="192"/>
        <end position="215"/>
    </location>
</feature>
<feature type="transmembrane region" description="Helical" evidence="6">
    <location>
        <begin position="362"/>
        <end position="379"/>
    </location>
</feature>
<reference evidence="7 8" key="1">
    <citation type="submission" date="2018-08" db="EMBL/GenBank/DDBJ databases">
        <title>Vibrio isolated from the Eastern China Marginal Seas.</title>
        <authorList>
            <person name="Li Y."/>
        </authorList>
    </citation>
    <scope>NUCLEOTIDE SEQUENCE [LARGE SCALE GENOMIC DNA]</scope>
    <source>
        <strain evidence="7 8">BEI233</strain>
    </source>
</reference>
<dbReference type="PANTHER" id="PTHR30569">
    <property type="entry name" value="CYTOSINE TRANSPORTER CODB"/>
    <property type="match status" value="1"/>
</dbReference>
<evidence type="ECO:0000256" key="6">
    <source>
        <dbReference type="SAM" id="Phobius"/>
    </source>
</evidence>
<keyword evidence="4 6" id="KW-1133">Transmembrane helix</keyword>
<feature type="transmembrane region" description="Helical" evidence="6">
    <location>
        <begin position="227"/>
        <end position="252"/>
    </location>
</feature>
<feature type="transmembrane region" description="Helical" evidence="6">
    <location>
        <begin position="301"/>
        <end position="323"/>
    </location>
</feature>
<feature type="transmembrane region" description="Helical" evidence="6">
    <location>
        <begin position="94"/>
        <end position="112"/>
    </location>
</feature>
<evidence type="ECO:0000256" key="5">
    <source>
        <dbReference type="ARBA" id="ARBA00023136"/>
    </source>
</evidence>
<dbReference type="GO" id="GO:0005886">
    <property type="term" value="C:plasma membrane"/>
    <property type="evidence" value="ECO:0007669"/>
    <property type="project" value="TreeGrafter"/>
</dbReference>
<feature type="transmembrane region" description="Helical" evidence="6">
    <location>
        <begin position="24"/>
        <end position="45"/>
    </location>
</feature>
<feature type="transmembrane region" description="Helical" evidence="6">
    <location>
        <begin position="51"/>
        <end position="73"/>
    </location>
</feature>
<accession>A0A3A6QTH0</accession>
<dbReference type="RefSeq" id="WP_120029419.1">
    <property type="nucleotide sequence ID" value="NZ_QVMU01000001.1"/>
</dbReference>
<dbReference type="PANTHER" id="PTHR30569:SF0">
    <property type="entry name" value="CYTOSINE PERMEASE"/>
    <property type="match status" value="1"/>
</dbReference>
<feature type="transmembrane region" description="Helical" evidence="6">
    <location>
        <begin position="124"/>
        <end position="148"/>
    </location>
</feature>
<protein>
    <submittedName>
        <fullName evidence="7">Cytosine permease</fullName>
    </submittedName>
</protein>
<sequence>MKENENLINHPVPKDQRIGWKAPLINFLGCNIALSELMVGGALITGMSVSGLISAAIIGNLILIVVATIQGNIAAREGLNTYVLATGAFGKKGGVWMISLLLGFTSFGWFGIQAGVAGLSIQQIFPSVNLTLAIIVLGLLMMIVAVYGFSLMAKFNAIALPPLILLMVYGLYKAFSVDNSIAISDYQPLAENAISLLDGINLVVGVVIVGAVISPDYLRYTRNVKDVAIIAVVGIGFISFVQQLSAGIMAINSPTWDITAVMANLGMGWGAFLILLLAAWSTNLSNAYSGGLALKNIFPSVSRSTLTLVAGLIGTALAASGLIFKFQMFLSVLSIAVPAVAGVMWAEYYLIQGKTFVQREGFNWYAIAAWVLGFIVSMLSNKFNLGLPPVNAIIVSGLAYWLIMTRVPTAKVQPQ</sequence>
<gene>
    <name evidence="7" type="ORF">DZ860_03025</name>
</gene>
<feature type="transmembrane region" description="Helical" evidence="6">
    <location>
        <begin position="258"/>
        <end position="280"/>
    </location>
</feature>
<keyword evidence="3 6" id="KW-0812">Transmembrane</keyword>
<keyword evidence="8" id="KW-1185">Reference proteome</keyword>
<keyword evidence="5 6" id="KW-0472">Membrane</keyword>
<evidence type="ECO:0000256" key="1">
    <source>
        <dbReference type="ARBA" id="ARBA00004141"/>
    </source>
</evidence>
<evidence type="ECO:0000313" key="7">
    <source>
        <dbReference type="EMBL" id="RJX75663.1"/>
    </source>
</evidence>
<evidence type="ECO:0000256" key="4">
    <source>
        <dbReference type="ARBA" id="ARBA00022989"/>
    </source>
</evidence>
<dbReference type="InterPro" id="IPR030191">
    <property type="entry name" value="CodB"/>
</dbReference>
<evidence type="ECO:0000256" key="3">
    <source>
        <dbReference type="ARBA" id="ARBA00022692"/>
    </source>
</evidence>
<evidence type="ECO:0000256" key="2">
    <source>
        <dbReference type="ARBA" id="ARBA00008974"/>
    </source>
</evidence>
<proteinExistence type="inferred from homology"/>
<organism evidence="7 8">
    <name type="scientific">Vibrio sinensis</name>
    <dbReference type="NCBI Taxonomy" id="2302434"/>
    <lineage>
        <taxon>Bacteria</taxon>
        <taxon>Pseudomonadati</taxon>
        <taxon>Pseudomonadota</taxon>
        <taxon>Gammaproteobacteria</taxon>
        <taxon>Vibrionales</taxon>
        <taxon>Vibrionaceae</taxon>
        <taxon>Vibrio</taxon>
    </lineage>
</organism>
<dbReference type="Gene3D" id="1.10.4160.10">
    <property type="entry name" value="Hydantoin permease"/>
    <property type="match status" value="1"/>
</dbReference>
<dbReference type="EMBL" id="QVMU01000001">
    <property type="protein sequence ID" value="RJX75663.1"/>
    <property type="molecule type" value="Genomic_DNA"/>
</dbReference>
<dbReference type="InterPro" id="IPR001248">
    <property type="entry name" value="Pur-cyt_permease"/>
</dbReference>
<dbReference type="OrthoDB" id="9780088at2"/>
<comment type="subcellular location">
    <subcellularLocation>
        <location evidence="1">Membrane</location>
        <topology evidence="1">Multi-pass membrane protein</topology>
    </subcellularLocation>
</comment>
<feature type="transmembrane region" description="Helical" evidence="6">
    <location>
        <begin position="155"/>
        <end position="172"/>
    </location>
</feature>
<dbReference type="AlphaFoldDB" id="A0A3A6QTH0"/>
<comment type="caution">
    <text evidence="7">The sequence shown here is derived from an EMBL/GenBank/DDBJ whole genome shotgun (WGS) entry which is preliminary data.</text>
</comment>
<name>A0A3A6QTH0_9VIBR</name>
<comment type="similarity">
    <text evidence="2">Belongs to the purine-cytosine permease (2.A.39) family.</text>
</comment>